<dbReference type="AlphaFoldDB" id="C4GJ66"/>
<gene>
    <name evidence="1" type="ORF">GCWU000324_02087</name>
</gene>
<dbReference type="HOGENOM" id="CLU_1784293_0_0_4"/>
<proteinExistence type="predicted"/>
<organism evidence="1 2">
    <name type="scientific">Kingella oralis ATCC 51147</name>
    <dbReference type="NCBI Taxonomy" id="629741"/>
    <lineage>
        <taxon>Bacteria</taxon>
        <taxon>Pseudomonadati</taxon>
        <taxon>Pseudomonadota</taxon>
        <taxon>Betaproteobacteria</taxon>
        <taxon>Neisseriales</taxon>
        <taxon>Neisseriaceae</taxon>
        <taxon>Kingella</taxon>
    </lineage>
</organism>
<protein>
    <submittedName>
        <fullName evidence="1">Uncharacterized protein</fullName>
    </submittedName>
</protein>
<evidence type="ECO:0000313" key="1">
    <source>
        <dbReference type="EMBL" id="EEP67837.1"/>
    </source>
</evidence>
<accession>C4GJ66</accession>
<evidence type="ECO:0000313" key="2">
    <source>
        <dbReference type="Proteomes" id="UP000003009"/>
    </source>
</evidence>
<sequence>MMAQMVMPVFAAHAPYTGQTSHSNFLGSLKTRQRILAAPVPLCQLSRTARFTFPYNRPMLYEFHLTTRPLSEAETHHFARCCAKLGGKAVLIALPHSAHTRQPMLSFVCREPTWAAARQRMARLADVLAAQGFATALDAGWIEAA</sequence>
<comment type="caution">
    <text evidence="1">The sequence shown here is derived from an EMBL/GenBank/DDBJ whole genome shotgun (WGS) entry which is preliminary data.</text>
</comment>
<keyword evidence="2" id="KW-1185">Reference proteome</keyword>
<dbReference type="Proteomes" id="UP000003009">
    <property type="component" value="Unassembled WGS sequence"/>
</dbReference>
<name>C4GJ66_9NEIS</name>
<dbReference type="STRING" id="629741.GCWU000324_02087"/>
<reference evidence="1" key="1">
    <citation type="submission" date="2009-04" db="EMBL/GenBank/DDBJ databases">
        <authorList>
            <person name="Weinstock G."/>
            <person name="Sodergren E."/>
            <person name="Clifton S."/>
            <person name="Fulton L."/>
            <person name="Fulton B."/>
            <person name="Courtney L."/>
            <person name="Fronick C."/>
            <person name="Harrison M."/>
            <person name="Strong C."/>
            <person name="Farmer C."/>
            <person name="Delahaunty K."/>
            <person name="Markovic C."/>
            <person name="Hall O."/>
            <person name="Minx P."/>
            <person name="Tomlinson C."/>
            <person name="Mitreva M."/>
            <person name="Nelson J."/>
            <person name="Hou S."/>
            <person name="Wollam A."/>
            <person name="Pepin K.H."/>
            <person name="Johnson M."/>
            <person name="Bhonagiri V."/>
            <person name="Nash W.E."/>
            <person name="Warren W."/>
            <person name="Chinwalla A."/>
            <person name="Mardis E.R."/>
            <person name="Wilson R.K."/>
        </authorList>
    </citation>
    <scope>NUCLEOTIDE SEQUENCE [LARGE SCALE GENOMIC DNA]</scope>
    <source>
        <strain evidence="1">ATCC 51147</strain>
    </source>
</reference>
<dbReference type="EMBL" id="ACJW02000003">
    <property type="protein sequence ID" value="EEP67837.1"/>
    <property type="molecule type" value="Genomic_DNA"/>
</dbReference>